<sequence>MMNIHALVVVVFSCYIKLDAVPPEACFAKFRWESCGGPPERVFYYWKPGSRCEVGIWQGCLPNLNMFKDEYECVSTCIFGSRALAPDYHVILEETTEATTEFETTTELDTTNATNTEDTGSTAGLNVTETEPAGGNSTGGGANTTATG</sequence>
<dbReference type="SUPFAM" id="SSF57362">
    <property type="entry name" value="BPTI-like"/>
    <property type="match status" value="1"/>
</dbReference>
<dbReference type="PROSITE" id="PS50279">
    <property type="entry name" value="BPTI_KUNITZ_2"/>
    <property type="match status" value="1"/>
</dbReference>
<comment type="caution">
    <text evidence="4">The sequence shown here is derived from an EMBL/GenBank/DDBJ whole genome shotgun (WGS) entry which is preliminary data.</text>
</comment>
<dbReference type="InterPro" id="IPR036880">
    <property type="entry name" value="Kunitz_BPTI_sf"/>
</dbReference>
<dbReference type="InterPro" id="IPR002223">
    <property type="entry name" value="Kunitz_BPTI"/>
</dbReference>
<feature type="region of interest" description="Disordered" evidence="1">
    <location>
        <begin position="99"/>
        <end position="148"/>
    </location>
</feature>
<dbReference type="Proteomes" id="UP000789524">
    <property type="component" value="Unassembled WGS sequence"/>
</dbReference>
<organism evidence="4 5">
    <name type="scientific">Danaus chrysippus</name>
    <name type="common">African queen</name>
    <dbReference type="NCBI Taxonomy" id="151541"/>
    <lineage>
        <taxon>Eukaryota</taxon>
        <taxon>Metazoa</taxon>
        <taxon>Ecdysozoa</taxon>
        <taxon>Arthropoda</taxon>
        <taxon>Hexapoda</taxon>
        <taxon>Insecta</taxon>
        <taxon>Pterygota</taxon>
        <taxon>Neoptera</taxon>
        <taxon>Endopterygota</taxon>
        <taxon>Lepidoptera</taxon>
        <taxon>Glossata</taxon>
        <taxon>Ditrysia</taxon>
        <taxon>Papilionoidea</taxon>
        <taxon>Nymphalidae</taxon>
        <taxon>Danainae</taxon>
        <taxon>Danaini</taxon>
        <taxon>Danaina</taxon>
        <taxon>Danaus</taxon>
        <taxon>Anosia</taxon>
    </lineage>
</organism>
<evidence type="ECO:0000313" key="5">
    <source>
        <dbReference type="Proteomes" id="UP000789524"/>
    </source>
</evidence>
<dbReference type="Gene3D" id="4.10.410.10">
    <property type="entry name" value="Pancreatic trypsin inhibitor Kunitz domain"/>
    <property type="match status" value="1"/>
</dbReference>
<feature type="chain" id="PRO_5035243193" evidence="2">
    <location>
        <begin position="21"/>
        <end position="148"/>
    </location>
</feature>
<feature type="signal peptide" evidence="2">
    <location>
        <begin position="1"/>
        <end position="20"/>
    </location>
</feature>
<feature type="compositionally biased region" description="Low complexity" evidence="1">
    <location>
        <begin position="99"/>
        <end position="119"/>
    </location>
</feature>
<evidence type="ECO:0000313" key="4">
    <source>
        <dbReference type="EMBL" id="CAG9566504.1"/>
    </source>
</evidence>
<feature type="compositionally biased region" description="Polar residues" evidence="1">
    <location>
        <begin position="120"/>
        <end position="129"/>
    </location>
</feature>
<feature type="domain" description="BPTI/Kunitz inhibitor" evidence="3">
    <location>
        <begin position="26"/>
        <end position="77"/>
    </location>
</feature>
<protein>
    <submittedName>
        <fullName evidence="4">(African queen) hypothetical protein</fullName>
    </submittedName>
</protein>
<gene>
    <name evidence="4" type="ORF">DCHRY22_LOCUS7136</name>
</gene>
<evidence type="ECO:0000259" key="3">
    <source>
        <dbReference type="PROSITE" id="PS50279"/>
    </source>
</evidence>
<accession>A0A8J2VSQ5</accession>
<dbReference type="Pfam" id="PF00014">
    <property type="entry name" value="Kunitz_BPTI"/>
    <property type="match status" value="1"/>
</dbReference>
<dbReference type="AlphaFoldDB" id="A0A8J2VSQ5"/>
<dbReference type="EMBL" id="CAKASE010000057">
    <property type="protein sequence ID" value="CAG9566504.1"/>
    <property type="molecule type" value="Genomic_DNA"/>
</dbReference>
<reference evidence="4" key="1">
    <citation type="submission" date="2021-09" db="EMBL/GenBank/DDBJ databases">
        <authorList>
            <person name="Martin H S."/>
        </authorList>
    </citation>
    <scope>NUCLEOTIDE SEQUENCE</scope>
</reference>
<dbReference type="OrthoDB" id="7460392at2759"/>
<dbReference type="GO" id="GO:0004867">
    <property type="term" value="F:serine-type endopeptidase inhibitor activity"/>
    <property type="evidence" value="ECO:0007669"/>
    <property type="project" value="InterPro"/>
</dbReference>
<evidence type="ECO:0000256" key="1">
    <source>
        <dbReference type="SAM" id="MobiDB-lite"/>
    </source>
</evidence>
<keyword evidence="5" id="KW-1185">Reference proteome</keyword>
<evidence type="ECO:0000256" key="2">
    <source>
        <dbReference type="SAM" id="SignalP"/>
    </source>
</evidence>
<proteinExistence type="predicted"/>
<keyword evidence="2" id="KW-0732">Signal</keyword>
<dbReference type="SMART" id="SM00131">
    <property type="entry name" value="KU"/>
    <property type="match status" value="1"/>
</dbReference>
<name>A0A8J2VSQ5_9NEOP</name>